<dbReference type="GO" id="GO:0009507">
    <property type="term" value="C:chloroplast"/>
    <property type="evidence" value="ECO:0007669"/>
    <property type="project" value="TreeGrafter"/>
</dbReference>
<dbReference type="GO" id="GO:0004176">
    <property type="term" value="F:ATP-dependent peptidase activity"/>
    <property type="evidence" value="ECO:0007669"/>
    <property type="project" value="InterPro"/>
</dbReference>
<dbReference type="PANTHER" id="PTHR23076">
    <property type="entry name" value="METALLOPROTEASE M41 FTSH"/>
    <property type="match status" value="1"/>
</dbReference>
<sequence>MQRAAPCSMGRPASVKLVGTSIQNRRDCLALTFKLRPCVPCQLATASRTSSTRFITRLKVLHDALNSSFDVVSTSQKGSRCKYEPKLSDRILLHAFRALGAVVLVLTAGLISSVQSARAAPAVATATVVPSSANQEEGDHANGSAKVSTSGRDAADPFDVFRRPPPARGVALGYDELMRSLVHDPSDVPIRHTKREIAEQLEALYDQYDMEDFDLGIKQFMIEQAIQQDLEDGVDKKGGNADFEEKLAEALFADEDDEKSLKDTLKSEDVVSDAFTTEVAEEYVTLFGEPGSLSTAWRVNETLTELSYTQFWTLVGEDRVESVHFYGPEKRSMLVLLGPGAPGGSRTIKVTFPPDPMLLDHLTAHGVKIETGPIESERLMSSFVIQVARYTFPFLFISAVFWLLHTWVLDPMPNAFKRKEFLRYRRELLYITSKLNFRSPAREVRIDKQAPDFIAWEDINGIDDVKDEIIEIIDYLKNPALLRQRGVARIGGVLLAGAPGTGKTLLAKSIAAESGVRMFTCSGTDFFDVYTGVGARRIRETFEKLRSNAPAILFVDEFDALGAARGAQASGDESASIINELLVQMDGFEDNAGIVLLGATNRPGAIDSALIRPGRFDRILYMPLPDAAGRAKILQVHARDKAVDPNINWYEVARTMAGFTGADCMGLMQRAARMAARQGREQIEEEDLYAAMENKSVEAYSEMTGTPKPGQDAGVPDPIPDSLKRAVAVYEAGKVLTAYITPEFEEVARVSVCPFDVITGYTLFVEDEEKSADTVVTRAELEAHIVVNLAGQCAEKLVLGQSEVTAMGAADVFHANTIAREMILSMGMGRRMGPVDMMHITSMASDSGSMLDHDDGSAPDSEYFYHATDMSTEQARIAMTEVIELLEAGEAKAYYGLAINWKPLKALTQALLDRGVLQGREVAHILETNGVIHFPDPYTKGFGWEEEGGVLKYPHKPAKEPTVVEAEDQRAMAEAHASSSSSSDVDGPALSGIKGKTWFAGTPMDAPRDENGNFLYGWHWNMPYTVKRNLPDWYKKEIDRYSY</sequence>
<dbReference type="InterPro" id="IPR003593">
    <property type="entry name" value="AAA+_ATPase"/>
</dbReference>
<feature type="region of interest" description="Disordered" evidence="5">
    <location>
        <begin position="967"/>
        <end position="988"/>
    </location>
</feature>
<reference evidence="7 8" key="1">
    <citation type="submission" date="2017-08" db="EMBL/GenBank/DDBJ databases">
        <title>Acidophilic green algal genome provides insights into adaptation to an acidic environment.</title>
        <authorList>
            <person name="Hirooka S."/>
            <person name="Hirose Y."/>
            <person name="Kanesaki Y."/>
            <person name="Higuchi S."/>
            <person name="Fujiwara T."/>
            <person name="Onuma R."/>
            <person name="Era A."/>
            <person name="Ohbayashi R."/>
            <person name="Uzuka A."/>
            <person name="Nozaki H."/>
            <person name="Yoshikawa H."/>
            <person name="Miyagishima S.Y."/>
        </authorList>
    </citation>
    <scope>NUCLEOTIDE SEQUENCE [LARGE SCALE GENOMIC DNA]</scope>
    <source>
        <strain evidence="7 8">NIES-2499</strain>
    </source>
</reference>
<dbReference type="OrthoDB" id="511013at2759"/>
<keyword evidence="3" id="KW-0645">Protease</keyword>
<dbReference type="SMART" id="SM00382">
    <property type="entry name" value="AAA"/>
    <property type="match status" value="1"/>
</dbReference>
<evidence type="ECO:0000313" key="8">
    <source>
        <dbReference type="Proteomes" id="UP000232323"/>
    </source>
</evidence>
<dbReference type="FunFam" id="3.40.50.300:FF:000982">
    <property type="entry name" value="Inactive ATP-dependent zinc metalloprotease FTSHI 2 like"/>
    <property type="match status" value="1"/>
</dbReference>
<keyword evidence="8" id="KW-1185">Reference proteome</keyword>
<dbReference type="Proteomes" id="UP000232323">
    <property type="component" value="Unassembled WGS sequence"/>
</dbReference>
<dbReference type="AlphaFoldDB" id="A0A250XB09"/>
<comment type="similarity">
    <text evidence="1">In the C-terminal section; belongs to the peptidase M41 family.</text>
</comment>
<evidence type="ECO:0000256" key="1">
    <source>
        <dbReference type="ARBA" id="ARBA00010044"/>
    </source>
</evidence>
<dbReference type="SUPFAM" id="SSF52540">
    <property type="entry name" value="P-loop containing nucleoside triphosphate hydrolases"/>
    <property type="match status" value="1"/>
</dbReference>
<dbReference type="Pfam" id="PF01434">
    <property type="entry name" value="Peptidase_M41"/>
    <property type="match status" value="1"/>
</dbReference>
<evidence type="ECO:0000313" key="7">
    <source>
        <dbReference type="EMBL" id="GAX80062.1"/>
    </source>
</evidence>
<dbReference type="GO" id="GO:0006508">
    <property type="term" value="P:proteolysis"/>
    <property type="evidence" value="ECO:0007669"/>
    <property type="project" value="UniProtKB-KW"/>
</dbReference>
<proteinExistence type="inferred from homology"/>
<dbReference type="EMBL" id="BEGY01000048">
    <property type="protein sequence ID" value="GAX80062.1"/>
    <property type="molecule type" value="Genomic_DNA"/>
</dbReference>
<dbReference type="InterPro" id="IPR037219">
    <property type="entry name" value="Peptidase_M41-like"/>
</dbReference>
<dbReference type="Gene3D" id="1.10.8.60">
    <property type="match status" value="1"/>
</dbReference>
<accession>A0A250XB09</accession>
<evidence type="ECO:0000256" key="2">
    <source>
        <dbReference type="ARBA" id="ARBA00010550"/>
    </source>
</evidence>
<dbReference type="InterPro" id="IPR041569">
    <property type="entry name" value="AAA_lid_3"/>
</dbReference>
<dbReference type="GO" id="GO:0005524">
    <property type="term" value="F:ATP binding"/>
    <property type="evidence" value="ECO:0007669"/>
    <property type="project" value="InterPro"/>
</dbReference>
<evidence type="ECO:0000259" key="6">
    <source>
        <dbReference type="SMART" id="SM00382"/>
    </source>
</evidence>
<dbReference type="SUPFAM" id="SSF140990">
    <property type="entry name" value="FtsH protease domain-like"/>
    <property type="match status" value="1"/>
</dbReference>
<feature type="domain" description="AAA+ ATPase" evidence="6">
    <location>
        <begin position="489"/>
        <end position="626"/>
    </location>
</feature>
<dbReference type="PROSITE" id="PS00674">
    <property type="entry name" value="AAA"/>
    <property type="match status" value="1"/>
</dbReference>
<protein>
    <recommendedName>
        <fullName evidence="6">AAA+ ATPase domain-containing protein</fullName>
    </recommendedName>
</protein>
<dbReference type="GO" id="GO:0016887">
    <property type="term" value="F:ATP hydrolysis activity"/>
    <property type="evidence" value="ECO:0007669"/>
    <property type="project" value="InterPro"/>
</dbReference>
<dbReference type="InterPro" id="IPR027417">
    <property type="entry name" value="P-loop_NTPase"/>
</dbReference>
<evidence type="ECO:0000256" key="3">
    <source>
        <dbReference type="ARBA" id="ARBA00022670"/>
    </source>
</evidence>
<organism evidence="7 8">
    <name type="scientific">Chlamydomonas eustigma</name>
    <dbReference type="NCBI Taxonomy" id="1157962"/>
    <lineage>
        <taxon>Eukaryota</taxon>
        <taxon>Viridiplantae</taxon>
        <taxon>Chlorophyta</taxon>
        <taxon>core chlorophytes</taxon>
        <taxon>Chlorophyceae</taxon>
        <taxon>CS clade</taxon>
        <taxon>Chlamydomonadales</taxon>
        <taxon>Chlamydomonadaceae</taxon>
        <taxon>Chlamydomonas</taxon>
    </lineage>
</organism>
<name>A0A250XB09_9CHLO</name>
<evidence type="ECO:0000256" key="5">
    <source>
        <dbReference type="SAM" id="MobiDB-lite"/>
    </source>
</evidence>
<dbReference type="Gene3D" id="3.30.720.210">
    <property type="match status" value="1"/>
</dbReference>
<dbReference type="STRING" id="1157962.A0A250XB09"/>
<feature type="region of interest" description="Disordered" evidence="5">
    <location>
        <begin position="130"/>
        <end position="160"/>
    </location>
</feature>
<dbReference type="InterPro" id="IPR003960">
    <property type="entry name" value="ATPase_AAA_CS"/>
</dbReference>
<comment type="similarity">
    <text evidence="2">In the N-terminal section; belongs to the AAA ATPase family.</text>
</comment>
<keyword evidence="4" id="KW-0378">Hydrolase</keyword>
<dbReference type="GO" id="GO:0004222">
    <property type="term" value="F:metalloendopeptidase activity"/>
    <property type="evidence" value="ECO:0007669"/>
    <property type="project" value="InterPro"/>
</dbReference>
<evidence type="ECO:0000256" key="4">
    <source>
        <dbReference type="ARBA" id="ARBA00022801"/>
    </source>
</evidence>
<dbReference type="InterPro" id="IPR003959">
    <property type="entry name" value="ATPase_AAA_core"/>
</dbReference>
<dbReference type="Pfam" id="PF17862">
    <property type="entry name" value="AAA_lid_3"/>
    <property type="match status" value="1"/>
</dbReference>
<dbReference type="PANTHER" id="PTHR23076:SF37">
    <property type="entry name" value="ATP-DEPENDENT ZINC METALLOPROTEASE FTSH 4, MITOCHONDRIAL"/>
    <property type="match status" value="1"/>
</dbReference>
<dbReference type="Pfam" id="PF00004">
    <property type="entry name" value="AAA"/>
    <property type="match status" value="1"/>
</dbReference>
<comment type="caution">
    <text evidence="7">The sequence shown here is derived from an EMBL/GenBank/DDBJ whole genome shotgun (WGS) entry which is preliminary data.</text>
</comment>
<gene>
    <name evidence="7" type="ORF">CEUSTIGMA_g7501.t1</name>
</gene>
<dbReference type="Gene3D" id="3.40.50.300">
    <property type="entry name" value="P-loop containing nucleotide triphosphate hydrolases"/>
    <property type="match status" value="1"/>
</dbReference>
<dbReference type="Gene3D" id="1.20.58.760">
    <property type="entry name" value="Peptidase M41"/>
    <property type="match status" value="1"/>
</dbReference>
<dbReference type="InterPro" id="IPR000642">
    <property type="entry name" value="Peptidase_M41"/>
</dbReference>
<dbReference type="GO" id="GO:0045037">
    <property type="term" value="P:protein import into chloroplast stroma"/>
    <property type="evidence" value="ECO:0007669"/>
    <property type="project" value="TreeGrafter"/>
</dbReference>